<keyword evidence="1" id="KW-0547">Nucleotide-binding</keyword>
<feature type="region of interest" description="Disordered" evidence="3">
    <location>
        <begin position="1"/>
        <end position="53"/>
    </location>
</feature>
<dbReference type="PROSITE" id="PS51421">
    <property type="entry name" value="RAS"/>
    <property type="match status" value="1"/>
</dbReference>
<organism evidence="4 5">
    <name type="scientific">Prorocentrum cordatum</name>
    <dbReference type="NCBI Taxonomy" id="2364126"/>
    <lineage>
        <taxon>Eukaryota</taxon>
        <taxon>Sar</taxon>
        <taxon>Alveolata</taxon>
        <taxon>Dinophyceae</taxon>
        <taxon>Prorocentrales</taxon>
        <taxon>Prorocentraceae</taxon>
        <taxon>Prorocentrum</taxon>
    </lineage>
</organism>
<keyword evidence="5" id="KW-1185">Reference proteome</keyword>
<comment type="caution">
    <text evidence="4">The sequence shown here is derived from an EMBL/GenBank/DDBJ whole genome shotgun (WGS) entry which is preliminary data.</text>
</comment>
<dbReference type="InterPro" id="IPR027417">
    <property type="entry name" value="P-loop_NTPase"/>
</dbReference>
<dbReference type="InterPro" id="IPR050227">
    <property type="entry name" value="Rab"/>
</dbReference>
<gene>
    <name evidence="4" type="ORF">PCOR1329_LOCUS84803</name>
</gene>
<dbReference type="InterPro" id="IPR001806">
    <property type="entry name" value="Small_GTPase"/>
</dbReference>
<accession>A0ABN9YD14</accession>
<proteinExistence type="predicted"/>
<evidence type="ECO:0000313" key="4">
    <source>
        <dbReference type="EMBL" id="CAK0910683.1"/>
    </source>
</evidence>
<dbReference type="SMART" id="SM00174">
    <property type="entry name" value="RHO"/>
    <property type="match status" value="1"/>
</dbReference>
<dbReference type="Gene3D" id="3.40.50.300">
    <property type="entry name" value="P-loop containing nucleotide triphosphate hydrolases"/>
    <property type="match status" value="1"/>
</dbReference>
<dbReference type="CDD" id="cd00154">
    <property type="entry name" value="Rab"/>
    <property type="match status" value="1"/>
</dbReference>
<evidence type="ECO:0000313" key="5">
    <source>
        <dbReference type="Proteomes" id="UP001189429"/>
    </source>
</evidence>
<dbReference type="SMART" id="SM00173">
    <property type="entry name" value="RAS"/>
    <property type="match status" value="1"/>
</dbReference>
<dbReference type="PANTHER" id="PTHR47977">
    <property type="entry name" value="RAS-RELATED PROTEIN RAB"/>
    <property type="match status" value="1"/>
</dbReference>
<dbReference type="Proteomes" id="UP001189429">
    <property type="component" value="Unassembled WGS sequence"/>
</dbReference>
<feature type="compositionally biased region" description="Low complexity" evidence="3">
    <location>
        <begin position="7"/>
        <end position="27"/>
    </location>
</feature>
<dbReference type="EMBL" id="CAUYUJ010022445">
    <property type="protein sequence ID" value="CAK0910683.1"/>
    <property type="molecule type" value="Genomic_DNA"/>
</dbReference>
<sequence length="316" mass="32133">QPASPEPAGLGTARGAAPPRRAGGPAAAPAPPGSGERGGERRMPELPDPAAPAAVWAPPRSVFKIVVVGAPGVGKSSLVRLLLGAPAPPAGTGAAGRGAPRARDLAAGAGHSSHDGGPEPTVGADFCTRAVFLDGSARPVRLHLWDTSGQERFKSVVEPCITGLEDHDAVVVVYDTSASESLEEANALILQARRLAAGSPQVALVGCKCDRGPREVSTGEGRARAAELGAAVFVEASCPPPLVGDRQVDRLPGEALSTHAEAEEKLVRPLLRRCREAAGPAGAPLPPAPAAEPQCRAAARTQQHPRCSVLRCLGLA</sequence>
<dbReference type="SUPFAM" id="SSF52540">
    <property type="entry name" value="P-loop containing nucleoside triphosphate hydrolases"/>
    <property type="match status" value="1"/>
</dbReference>
<dbReference type="PRINTS" id="PR00449">
    <property type="entry name" value="RASTRNSFRMNG"/>
</dbReference>
<dbReference type="SMART" id="SM00175">
    <property type="entry name" value="RAB"/>
    <property type="match status" value="1"/>
</dbReference>
<dbReference type="Pfam" id="PF00071">
    <property type="entry name" value="Ras"/>
    <property type="match status" value="1"/>
</dbReference>
<dbReference type="PROSITE" id="PS51419">
    <property type="entry name" value="RAB"/>
    <property type="match status" value="1"/>
</dbReference>
<keyword evidence="2" id="KW-0342">GTP-binding</keyword>
<name>A0ABN9YD14_9DINO</name>
<protein>
    <submittedName>
        <fullName evidence="4">Uncharacterized protein</fullName>
    </submittedName>
</protein>
<evidence type="ECO:0000256" key="1">
    <source>
        <dbReference type="ARBA" id="ARBA00022741"/>
    </source>
</evidence>
<evidence type="ECO:0000256" key="3">
    <source>
        <dbReference type="SAM" id="MobiDB-lite"/>
    </source>
</evidence>
<evidence type="ECO:0000256" key="2">
    <source>
        <dbReference type="ARBA" id="ARBA00023134"/>
    </source>
</evidence>
<feature type="region of interest" description="Disordered" evidence="3">
    <location>
        <begin position="89"/>
        <end position="119"/>
    </location>
</feature>
<reference evidence="4" key="1">
    <citation type="submission" date="2023-10" db="EMBL/GenBank/DDBJ databases">
        <authorList>
            <person name="Chen Y."/>
            <person name="Shah S."/>
            <person name="Dougan E. K."/>
            <person name="Thang M."/>
            <person name="Chan C."/>
        </authorList>
    </citation>
    <scope>NUCLEOTIDE SEQUENCE [LARGE SCALE GENOMIC DNA]</scope>
</reference>
<feature type="non-terminal residue" evidence="4">
    <location>
        <position position="1"/>
    </location>
</feature>